<evidence type="ECO:0000259" key="3">
    <source>
        <dbReference type="Pfam" id="PF20703"/>
    </source>
</evidence>
<dbReference type="InterPro" id="IPR049052">
    <property type="entry name" value="nSTAND1"/>
</dbReference>
<evidence type="ECO:0000256" key="1">
    <source>
        <dbReference type="SAM" id="Coils"/>
    </source>
</evidence>
<feature type="coiled-coil region" evidence="1">
    <location>
        <begin position="225"/>
        <end position="252"/>
    </location>
</feature>
<gene>
    <name evidence="4" type="ORF">Cci01nite_45880</name>
</gene>
<dbReference type="SUPFAM" id="SSF50998">
    <property type="entry name" value="Quinoprotein alcohol dehydrogenase-like"/>
    <property type="match status" value="1"/>
</dbReference>
<accession>A0A8J3KF71</accession>
<keyword evidence="2" id="KW-0472">Membrane</keyword>
<dbReference type="Gene3D" id="2.130.10.10">
    <property type="entry name" value="YVTN repeat-like/Quinoprotein amine dehydrogenase"/>
    <property type="match status" value="2"/>
</dbReference>
<dbReference type="SUPFAM" id="SSF50952">
    <property type="entry name" value="Soluble quinoprotein glucose dehydrogenase"/>
    <property type="match status" value="1"/>
</dbReference>
<dbReference type="AlphaFoldDB" id="A0A8J3KF71"/>
<name>A0A8J3KF71_9ACTN</name>
<dbReference type="InterPro" id="IPR011047">
    <property type="entry name" value="Quinoprotein_ADH-like_sf"/>
</dbReference>
<proteinExistence type="predicted"/>
<keyword evidence="2" id="KW-1133">Transmembrane helix</keyword>
<protein>
    <recommendedName>
        <fullName evidence="3">Novel STAND NTPase 1 domain-containing protein</fullName>
    </recommendedName>
</protein>
<keyword evidence="2" id="KW-0812">Transmembrane</keyword>
<comment type="caution">
    <text evidence="4">The sequence shown here is derived from an EMBL/GenBank/DDBJ whole genome shotgun (WGS) entry which is preliminary data.</text>
</comment>
<feature type="domain" description="Novel STAND NTPase 1" evidence="3">
    <location>
        <begin position="2"/>
        <end position="159"/>
    </location>
</feature>
<dbReference type="EMBL" id="BONH01000021">
    <property type="protein sequence ID" value="GIF99494.1"/>
    <property type="molecule type" value="Genomic_DNA"/>
</dbReference>
<keyword evidence="1" id="KW-0175">Coiled coil</keyword>
<dbReference type="Pfam" id="PF20703">
    <property type="entry name" value="nSTAND1"/>
    <property type="match status" value="1"/>
</dbReference>
<evidence type="ECO:0000256" key="2">
    <source>
        <dbReference type="SAM" id="Phobius"/>
    </source>
</evidence>
<keyword evidence="5" id="KW-1185">Reference proteome</keyword>
<sequence length="939" mass="102077">MDRILADAGATAGALPMVEFLLERLWRSEPGDVLTHETYDALGGVGGVIAGYAEEVLRERIPRAELPAVRSLMLRLVQPTAAGTALRRPVRAEDLTSPMLAVARELAAARLVVTSRDRESGAVTYELTHDALTRRWQRLADWLKESAEFWQWYESLRISREQQEPLRGARLETARNWLRTNGDDLTPADRDFILASQQRSRRFTWAWRSAAGALVVLLLATGGFAALLQDSNADLEAQLREASARVQAAEATRYLSTDPDKAALTALTAYHSMALPESASALFQVYAQFNQVKQILPDTSAVKAMAVMSDPPSLLTAGGDLRRWRLDGTGRPVSEKLADRAKGVVTDRSGTRFAFIGADSVTVVQPDKRLTRKFTNKINLERFDPSGQALLLRVQPRPEDPIRALIWDLRTDTDTELPQVDVNAAWFGPDAGTVLVKLESGDTEIWDVKAGRAIEKITDDVVGVSPDGSRVVRCPKSTSRAAMRMFDLPGLRQAGELTTSCLGAFGNQLGFDASGELLLGMPWDVNAAGRQRIQVVLTATGEATTLAVPPLGTTDLADRVVPVAVPHDGGWLVAYAGDGGVVLADVARSRLTQLGADLTAYDAEPVDLIGPLAVARSARPARLWELASGRRITGGLPEQERVLIADDRYLFTTDATRTTLSLRDLGDPSQVRHALSTPPSPGLSPSSGGFGPGWACIVRTDSMLVHFNGSVIRRWEYPSLRPLEPVTPTPDDGVDPRSQTGTCAYDADRQLLAVNTTGPYISVWNADTGKSAYVATVDRVKSIRQIAFDQGSHLIAALGERGQVQVVDPVEDTTVSIVTAPQNTLVNACCRIQALHDGLIYLQSGEQFLVWRMSEATVGLTLVLPRSDDFQGLERSSIDDSADTLTVSGTELGVQRFDLDPQKWRQHLCDVVGRGLTAAERDDAATHPDDEDICPGWRG</sequence>
<dbReference type="InterPro" id="IPR011041">
    <property type="entry name" value="Quinoprot_gluc/sorb_DH_b-prop"/>
</dbReference>
<reference evidence="4 5" key="1">
    <citation type="submission" date="2021-01" db="EMBL/GenBank/DDBJ databases">
        <title>Whole genome shotgun sequence of Catellatospora citrea NBRC 14495.</title>
        <authorList>
            <person name="Komaki H."/>
            <person name="Tamura T."/>
        </authorList>
    </citation>
    <scope>NUCLEOTIDE SEQUENCE [LARGE SCALE GENOMIC DNA]</scope>
    <source>
        <strain evidence="4 5">NBRC 14495</strain>
    </source>
</reference>
<evidence type="ECO:0000313" key="4">
    <source>
        <dbReference type="EMBL" id="GIF99494.1"/>
    </source>
</evidence>
<dbReference type="InterPro" id="IPR015943">
    <property type="entry name" value="WD40/YVTN_repeat-like_dom_sf"/>
</dbReference>
<dbReference type="RefSeq" id="WP_120322117.1">
    <property type="nucleotide sequence ID" value="NZ_BONH01000021.1"/>
</dbReference>
<organism evidence="4 5">
    <name type="scientific">Catellatospora citrea</name>
    <dbReference type="NCBI Taxonomy" id="53366"/>
    <lineage>
        <taxon>Bacteria</taxon>
        <taxon>Bacillati</taxon>
        <taxon>Actinomycetota</taxon>
        <taxon>Actinomycetes</taxon>
        <taxon>Micromonosporales</taxon>
        <taxon>Micromonosporaceae</taxon>
        <taxon>Catellatospora</taxon>
    </lineage>
</organism>
<feature type="transmembrane region" description="Helical" evidence="2">
    <location>
        <begin position="205"/>
        <end position="228"/>
    </location>
</feature>
<evidence type="ECO:0000313" key="5">
    <source>
        <dbReference type="Proteomes" id="UP000659904"/>
    </source>
</evidence>
<dbReference type="Proteomes" id="UP000659904">
    <property type="component" value="Unassembled WGS sequence"/>
</dbReference>